<name>A0BM14_PARTE</name>
<dbReference type="PROSITE" id="PS50082">
    <property type="entry name" value="WD_REPEATS_2"/>
    <property type="match status" value="1"/>
</dbReference>
<dbReference type="Pfam" id="PF00400">
    <property type="entry name" value="WD40"/>
    <property type="match status" value="1"/>
</dbReference>
<evidence type="ECO:0000256" key="1">
    <source>
        <dbReference type="PROSITE-ProRule" id="PRU00221"/>
    </source>
</evidence>
<evidence type="ECO:0000313" key="4">
    <source>
        <dbReference type="Proteomes" id="UP000000600"/>
    </source>
</evidence>
<keyword evidence="1" id="KW-0853">WD repeat</keyword>
<dbReference type="AlphaFoldDB" id="A0BM14"/>
<dbReference type="HOGENOM" id="CLU_019203_1_0_1"/>
<protein>
    <submittedName>
        <fullName evidence="3">Uncharacterized protein</fullName>
    </submittedName>
</protein>
<dbReference type="RefSeq" id="XP_001426979.1">
    <property type="nucleotide sequence ID" value="XM_001426942.1"/>
</dbReference>
<organism evidence="3 4">
    <name type="scientific">Paramecium tetraurelia</name>
    <dbReference type="NCBI Taxonomy" id="5888"/>
    <lineage>
        <taxon>Eukaryota</taxon>
        <taxon>Sar</taxon>
        <taxon>Alveolata</taxon>
        <taxon>Ciliophora</taxon>
        <taxon>Intramacronucleata</taxon>
        <taxon>Oligohymenophorea</taxon>
        <taxon>Peniculida</taxon>
        <taxon>Parameciidae</taxon>
        <taxon>Paramecium</taxon>
    </lineage>
</organism>
<dbReference type="OrthoDB" id="308830at2759"/>
<reference evidence="3 4" key="1">
    <citation type="journal article" date="2006" name="Nature">
        <title>Global trends of whole-genome duplications revealed by the ciliate Paramecium tetraurelia.</title>
        <authorList>
            <consortium name="Genoscope"/>
            <person name="Aury J.-M."/>
            <person name="Jaillon O."/>
            <person name="Duret L."/>
            <person name="Noel B."/>
            <person name="Jubin C."/>
            <person name="Porcel B.M."/>
            <person name="Segurens B."/>
            <person name="Daubin V."/>
            <person name="Anthouard V."/>
            <person name="Aiach N."/>
            <person name="Arnaiz O."/>
            <person name="Billaut A."/>
            <person name="Beisson J."/>
            <person name="Blanc I."/>
            <person name="Bouhouche K."/>
            <person name="Camara F."/>
            <person name="Duharcourt S."/>
            <person name="Guigo R."/>
            <person name="Gogendeau D."/>
            <person name="Katinka M."/>
            <person name="Keller A.-M."/>
            <person name="Kissmehl R."/>
            <person name="Klotz C."/>
            <person name="Koll F."/>
            <person name="Le Moue A."/>
            <person name="Lepere C."/>
            <person name="Malinsky S."/>
            <person name="Nowacki M."/>
            <person name="Nowak J.K."/>
            <person name="Plattner H."/>
            <person name="Poulain J."/>
            <person name="Ruiz F."/>
            <person name="Serrano V."/>
            <person name="Zagulski M."/>
            <person name="Dessen P."/>
            <person name="Betermier M."/>
            <person name="Weissenbach J."/>
            <person name="Scarpelli C."/>
            <person name="Schachter V."/>
            <person name="Sperling L."/>
            <person name="Meyer E."/>
            <person name="Cohen J."/>
            <person name="Wincker P."/>
        </authorList>
    </citation>
    <scope>NUCLEOTIDE SEQUENCE [LARGE SCALE GENOMIC DNA]</scope>
    <source>
        <strain evidence="3 4">Stock d4-2</strain>
    </source>
</reference>
<dbReference type="EMBL" id="CT868003">
    <property type="protein sequence ID" value="CAK59581.1"/>
    <property type="molecule type" value="Genomic_DNA"/>
</dbReference>
<dbReference type="KEGG" id="ptm:GSPATT00030215001"/>
<proteinExistence type="predicted"/>
<dbReference type="InParanoid" id="A0BM14"/>
<accession>A0BM14</accession>
<evidence type="ECO:0000313" key="3">
    <source>
        <dbReference type="EMBL" id="CAK59581.1"/>
    </source>
</evidence>
<gene>
    <name evidence="3" type="ORF">GSPATT00030215001</name>
</gene>
<feature type="coiled-coil region" evidence="2">
    <location>
        <begin position="257"/>
        <end position="284"/>
    </location>
</feature>
<keyword evidence="4" id="KW-1185">Reference proteome</keyword>
<dbReference type="OMA" id="ENRMACI"/>
<dbReference type="STRING" id="5888.A0BM14"/>
<dbReference type="Proteomes" id="UP000000600">
    <property type="component" value="Unassembled WGS sequence"/>
</dbReference>
<sequence length="799" mass="93509">MSNYKEENICMIHHSQIVAINMDLNSDCQLRRYCSKCLLEKTYDGTIYINSEVQEHIQKIKEEYLEKKAYFLKHNVGTIESLQNAIQNIKVTFSYSLDKIFENLSTEKIRLQNQYFNIEETLNGVDLNNFHYFKLQSNENLFQIESFKSLIKASIDQIKNNESLQFCNQQIENLQEDDEVLTFTRGFNSQESNVIATPSLKILCQMHKKQIIAFDMNINRAKENRMACIQCIEEIPNSYTSLKTVQDKWKKFEEFKKNKYQQILEQNKENKDQILEQLKIISEAHNEMNLQITQYLNDYCQSLNQEMQQIFSQMGKNWAICQQKEIFDNIEKLITPTCNQEFSKNISEHYANEEKFVNLNVFDSIKKIRETLKESFYQISKMIKINSNLQIKSKEIQICEKLQSIRPPFSMNSKQVELSLSIESPRKLQVTKDVVQMSLKIKKFKLNLVPKSVSLSLQITLPSKLKIDKQQIQISMVSKQQKIRFENIIEGQKVTQDQNCYALIFDHTNNLLVAGCGQNIQTFKFNSGSFQSQSVFGQHYSNVTALCFIKFNQFISGDAKGQLQFWKEESNSWKQYQKLSSEHFEQINQILYSKKFNQIITCSNDKNITVLENKNQQVNIWACAQTISSHQSNVCSISLNDSETTLISSGSDKQLQIYSRQINFNLIQTIKVEDIIYRLQFIEDSSFCAQIQTGIHLNFYNFNKNQEQYILNQTAEVQNQKSCSQGFPIGICKKHSMILCKHGTYINVLKKMNNQIYRTEQSINFDTMYLYGALTSDGNYLVTWDYRSKQFQVRQLIVN</sequence>
<dbReference type="SUPFAM" id="SSF50978">
    <property type="entry name" value="WD40 repeat-like"/>
    <property type="match status" value="1"/>
</dbReference>
<dbReference type="InterPro" id="IPR036322">
    <property type="entry name" value="WD40_repeat_dom_sf"/>
</dbReference>
<dbReference type="PANTHER" id="PTHR19920:SF0">
    <property type="entry name" value="CYTOSOLIC IRON-SULFUR PROTEIN ASSEMBLY PROTEIN CIAO1-RELATED"/>
    <property type="match status" value="1"/>
</dbReference>
<dbReference type="GeneID" id="5012763"/>
<dbReference type="PANTHER" id="PTHR19920">
    <property type="entry name" value="WD40 PROTEIN CIAO1"/>
    <property type="match status" value="1"/>
</dbReference>
<dbReference type="InterPro" id="IPR001680">
    <property type="entry name" value="WD40_rpt"/>
</dbReference>
<evidence type="ECO:0000256" key="2">
    <source>
        <dbReference type="SAM" id="Coils"/>
    </source>
</evidence>
<dbReference type="GO" id="GO:0016226">
    <property type="term" value="P:iron-sulfur cluster assembly"/>
    <property type="evidence" value="ECO:0000318"/>
    <property type="project" value="GO_Central"/>
</dbReference>
<dbReference type="GO" id="GO:0097361">
    <property type="term" value="C:cytosolic [4Fe-4S] assembly targeting complex"/>
    <property type="evidence" value="ECO:0000318"/>
    <property type="project" value="GO_Central"/>
</dbReference>
<dbReference type="Gene3D" id="2.130.10.10">
    <property type="entry name" value="YVTN repeat-like/Quinoprotein amine dehydrogenase"/>
    <property type="match status" value="2"/>
</dbReference>
<feature type="repeat" description="WD" evidence="1">
    <location>
        <begin position="627"/>
        <end position="659"/>
    </location>
</feature>
<keyword evidence="2" id="KW-0175">Coiled coil</keyword>
<dbReference type="SMART" id="SM00320">
    <property type="entry name" value="WD40"/>
    <property type="match status" value="3"/>
</dbReference>
<dbReference type="InterPro" id="IPR015943">
    <property type="entry name" value="WD40/YVTN_repeat-like_dom_sf"/>
</dbReference>